<dbReference type="Proteomes" id="UP000887565">
    <property type="component" value="Unplaced"/>
</dbReference>
<keyword evidence="1" id="KW-1185">Reference proteome</keyword>
<organism evidence="1 2">
    <name type="scientific">Romanomermis culicivorax</name>
    <name type="common">Nematode worm</name>
    <dbReference type="NCBI Taxonomy" id="13658"/>
    <lineage>
        <taxon>Eukaryota</taxon>
        <taxon>Metazoa</taxon>
        <taxon>Ecdysozoa</taxon>
        <taxon>Nematoda</taxon>
        <taxon>Enoplea</taxon>
        <taxon>Dorylaimia</taxon>
        <taxon>Mermithida</taxon>
        <taxon>Mermithoidea</taxon>
        <taxon>Mermithidae</taxon>
        <taxon>Romanomermis</taxon>
    </lineage>
</organism>
<accession>A0A915HSI8</accession>
<evidence type="ECO:0000313" key="2">
    <source>
        <dbReference type="WBParaSite" id="nRc.2.0.1.t04342-RA"/>
    </source>
</evidence>
<reference evidence="2" key="1">
    <citation type="submission" date="2022-11" db="UniProtKB">
        <authorList>
            <consortium name="WormBaseParasite"/>
        </authorList>
    </citation>
    <scope>IDENTIFICATION</scope>
</reference>
<name>A0A915HSI8_ROMCU</name>
<sequence>MTATMKNISHGNALKITNSVSTNKAPVIKLNQEIVTTTTLI</sequence>
<evidence type="ECO:0000313" key="1">
    <source>
        <dbReference type="Proteomes" id="UP000887565"/>
    </source>
</evidence>
<dbReference type="WBParaSite" id="nRc.2.0.1.t04342-RA">
    <property type="protein sequence ID" value="nRc.2.0.1.t04342-RA"/>
    <property type="gene ID" value="nRc.2.0.1.g04342"/>
</dbReference>
<protein>
    <submittedName>
        <fullName evidence="2">Uncharacterized protein</fullName>
    </submittedName>
</protein>
<dbReference type="AlphaFoldDB" id="A0A915HSI8"/>
<proteinExistence type="predicted"/>